<dbReference type="InterPro" id="IPR000160">
    <property type="entry name" value="GGDEF_dom"/>
</dbReference>
<feature type="transmembrane region" description="Helical" evidence="1">
    <location>
        <begin position="121"/>
        <end position="139"/>
    </location>
</feature>
<dbReference type="InterPro" id="IPR050469">
    <property type="entry name" value="Diguanylate_Cyclase"/>
</dbReference>
<dbReference type="GO" id="GO:0043709">
    <property type="term" value="P:cell adhesion involved in single-species biofilm formation"/>
    <property type="evidence" value="ECO:0007669"/>
    <property type="project" value="TreeGrafter"/>
</dbReference>
<evidence type="ECO:0000313" key="4">
    <source>
        <dbReference type="Proteomes" id="UP000274762"/>
    </source>
</evidence>
<feature type="transmembrane region" description="Helical" evidence="1">
    <location>
        <begin position="145"/>
        <end position="163"/>
    </location>
</feature>
<feature type="transmembrane region" description="Helical" evidence="1">
    <location>
        <begin position="225"/>
        <end position="246"/>
    </location>
</feature>
<gene>
    <name evidence="3" type="ORF">DFJ75_0255</name>
</gene>
<dbReference type="Pfam" id="PF00990">
    <property type="entry name" value="GGDEF"/>
    <property type="match status" value="1"/>
</dbReference>
<dbReference type="GO" id="GO:0052621">
    <property type="term" value="F:diguanylate cyclase activity"/>
    <property type="evidence" value="ECO:0007669"/>
    <property type="project" value="TreeGrafter"/>
</dbReference>
<dbReference type="SMART" id="SM00267">
    <property type="entry name" value="GGDEF"/>
    <property type="match status" value="1"/>
</dbReference>
<keyword evidence="1" id="KW-1133">Transmembrane helix</keyword>
<reference evidence="3 4" key="1">
    <citation type="submission" date="2018-10" db="EMBL/GenBank/DDBJ databases">
        <title>Sequencing the genomes of 1000 actinobacteria strains.</title>
        <authorList>
            <person name="Klenk H.-P."/>
        </authorList>
    </citation>
    <scope>NUCLEOTIDE SEQUENCE [LARGE SCALE GENOMIC DNA]</scope>
    <source>
        <strain evidence="3 4">DSM 44343</strain>
    </source>
</reference>
<dbReference type="Proteomes" id="UP000274762">
    <property type="component" value="Unassembled WGS sequence"/>
</dbReference>
<feature type="transmembrane region" description="Helical" evidence="1">
    <location>
        <begin position="88"/>
        <end position="109"/>
    </location>
</feature>
<proteinExistence type="predicted"/>
<dbReference type="Gene3D" id="3.30.70.270">
    <property type="match status" value="1"/>
</dbReference>
<evidence type="ECO:0000313" key="3">
    <source>
        <dbReference type="EMBL" id="RKR93471.1"/>
    </source>
</evidence>
<feature type="transmembrane region" description="Helical" evidence="1">
    <location>
        <begin position="170"/>
        <end position="187"/>
    </location>
</feature>
<protein>
    <submittedName>
        <fullName evidence="3">Diguanylate cyclase</fullName>
    </submittedName>
</protein>
<comment type="caution">
    <text evidence="3">The sequence shown here is derived from an EMBL/GenBank/DDBJ whole genome shotgun (WGS) entry which is preliminary data.</text>
</comment>
<dbReference type="InterPro" id="IPR029787">
    <property type="entry name" value="Nucleotide_cyclase"/>
</dbReference>
<dbReference type="InterPro" id="IPR043128">
    <property type="entry name" value="Rev_trsase/Diguanyl_cyclase"/>
</dbReference>
<name>A0A495JX88_WILMA</name>
<dbReference type="GO" id="GO:1902201">
    <property type="term" value="P:negative regulation of bacterial-type flagellum-dependent cell motility"/>
    <property type="evidence" value="ECO:0007669"/>
    <property type="project" value="TreeGrafter"/>
</dbReference>
<dbReference type="NCBIfam" id="TIGR00254">
    <property type="entry name" value="GGDEF"/>
    <property type="match status" value="1"/>
</dbReference>
<organism evidence="3 4">
    <name type="scientific">Williamsia marianensis</name>
    <dbReference type="NCBI Taxonomy" id="85044"/>
    <lineage>
        <taxon>Bacteria</taxon>
        <taxon>Bacillati</taxon>
        <taxon>Actinomycetota</taxon>
        <taxon>Actinomycetes</taxon>
        <taxon>Mycobacteriales</taxon>
        <taxon>Nocardiaceae</taxon>
        <taxon>Williamsia</taxon>
    </lineage>
</organism>
<dbReference type="CDD" id="cd01949">
    <property type="entry name" value="GGDEF"/>
    <property type="match status" value="1"/>
</dbReference>
<evidence type="ECO:0000256" key="1">
    <source>
        <dbReference type="SAM" id="Phobius"/>
    </source>
</evidence>
<keyword evidence="1" id="KW-0472">Membrane</keyword>
<feature type="domain" description="GGDEF" evidence="2">
    <location>
        <begin position="284"/>
        <end position="415"/>
    </location>
</feature>
<dbReference type="GO" id="GO:0005886">
    <property type="term" value="C:plasma membrane"/>
    <property type="evidence" value="ECO:0007669"/>
    <property type="project" value="TreeGrafter"/>
</dbReference>
<dbReference type="PROSITE" id="PS50887">
    <property type="entry name" value="GGDEF"/>
    <property type="match status" value="1"/>
</dbReference>
<dbReference type="EMBL" id="RBKV01000001">
    <property type="protein sequence ID" value="RKR93471.1"/>
    <property type="molecule type" value="Genomic_DNA"/>
</dbReference>
<dbReference type="PANTHER" id="PTHR45138">
    <property type="entry name" value="REGULATORY COMPONENTS OF SENSORY TRANSDUCTION SYSTEM"/>
    <property type="match status" value="1"/>
</dbReference>
<keyword evidence="1" id="KW-0812">Transmembrane</keyword>
<accession>A0A495JX88</accession>
<dbReference type="AlphaFoldDB" id="A0A495JX88"/>
<sequence length="418" mass="43878">MLSPDNHCCCVLDILLGWILAARASGQLGSLKATSISACTGSIKAEVGRPNRPDTGGCQVRQLLLWWRQPDHFDWLSDYLAARSLTSATRYVLAAILAMLAMATFLMMLSPSGPQNTSQTVVSIAVMVGLSAIAAGYAWRWPNRRQSQVASVAGTLFIAAACLADSDPRAGMLGCTAFIGLAGYIGFFHCARYLSLTLTISLVTAVICAVRIAVAGDPAMALSKLLVMGGGILAVPFCGQVLVHWLSVDALKSSTDALTGLRNRRGFHRAASDLITGAAGDPERSITVVMIDLDAFKAVNDAYGHTVGDMTLIAVADSLRRASPEDAVVGRIGGEEFLVAEITPAGKADDTAERLRTAIATMSWNVTASLGVSSIGLVEVTGNTRELISGLIAAADTAMYEAKRAGGNQISHADTPIH</sequence>
<feature type="transmembrane region" description="Helical" evidence="1">
    <location>
        <begin position="193"/>
        <end position="213"/>
    </location>
</feature>
<dbReference type="PANTHER" id="PTHR45138:SF9">
    <property type="entry name" value="DIGUANYLATE CYCLASE DGCM-RELATED"/>
    <property type="match status" value="1"/>
</dbReference>
<dbReference type="SUPFAM" id="SSF55073">
    <property type="entry name" value="Nucleotide cyclase"/>
    <property type="match status" value="1"/>
</dbReference>
<evidence type="ECO:0000259" key="2">
    <source>
        <dbReference type="PROSITE" id="PS50887"/>
    </source>
</evidence>